<accession>A0A6V7WEW9</accession>
<dbReference type="Proteomes" id="UP000580250">
    <property type="component" value="Unassembled WGS sequence"/>
</dbReference>
<feature type="region of interest" description="Disordered" evidence="1">
    <location>
        <begin position="1"/>
        <end position="37"/>
    </location>
</feature>
<dbReference type="AlphaFoldDB" id="A0A6V7WEW9"/>
<dbReference type="Pfam" id="PF08719">
    <property type="entry name" value="NADAR"/>
    <property type="match status" value="1"/>
</dbReference>
<comment type="caution">
    <text evidence="3">The sequence shown here is derived from an EMBL/GenBank/DDBJ whole genome shotgun (WGS) entry which is preliminary data.</text>
</comment>
<dbReference type="OrthoDB" id="206452at2759"/>
<gene>
    <name evidence="3" type="ORF">MENT_LOCUS37984</name>
</gene>
<organism evidence="3 4">
    <name type="scientific">Meloidogyne enterolobii</name>
    <name type="common">Root-knot nematode worm</name>
    <name type="synonym">Meloidogyne mayaguensis</name>
    <dbReference type="NCBI Taxonomy" id="390850"/>
    <lineage>
        <taxon>Eukaryota</taxon>
        <taxon>Metazoa</taxon>
        <taxon>Ecdysozoa</taxon>
        <taxon>Nematoda</taxon>
        <taxon>Chromadorea</taxon>
        <taxon>Rhabditida</taxon>
        <taxon>Tylenchina</taxon>
        <taxon>Tylenchomorpha</taxon>
        <taxon>Tylenchoidea</taxon>
        <taxon>Meloidogynidae</taxon>
        <taxon>Meloidogyninae</taxon>
        <taxon>Meloidogyne</taxon>
    </lineage>
</organism>
<evidence type="ECO:0000313" key="4">
    <source>
        <dbReference type="Proteomes" id="UP000580250"/>
    </source>
</evidence>
<evidence type="ECO:0000259" key="2">
    <source>
        <dbReference type="Pfam" id="PF08719"/>
    </source>
</evidence>
<name>A0A6V7WEW9_MELEN</name>
<dbReference type="Gene3D" id="1.10.357.40">
    <property type="entry name" value="YbiA-like"/>
    <property type="match status" value="1"/>
</dbReference>
<dbReference type="SUPFAM" id="SSF143990">
    <property type="entry name" value="YbiA-like"/>
    <property type="match status" value="1"/>
</dbReference>
<feature type="region of interest" description="Disordered" evidence="1">
    <location>
        <begin position="340"/>
        <end position="371"/>
    </location>
</feature>
<proteinExistence type="predicted"/>
<protein>
    <recommendedName>
        <fullName evidence="2">NADAR domain-containing protein</fullName>
    </recommendedName>
</protein>
<reference evidence="3 4" key="1">
    <citation type="submission" date="2020-08" db="EMBL/GenBank/DDBJ databases">
        <authorList>
            <person name="Koutsovoulos G."/>
            <person name="Danchin GJ E."/>
        </authorList>
    </citation>
    <scope>NUCLEOTIDE SEQUENCE [LARGE SCALE GENOMIC DNA]</scope>
</reference>
<evidence type="ECO:0000256" key="1">
    <source>
        <dbReference type="SAM" id="MobiDB-lite"/>
    </source>
</evidence>
<dbReference type="EMBL" id="CAJEWN010000550">
    <property type="protein sequence ID" value="CAD2185547.1"/>
    <property type="molecule type" value="Genomic_DNA"/>
</dbReference>
<evidence type="ECO:0000313" key="3">
    <source>
        <dbReference type="EMBL" id="CAD2185547.1"/>
    </source>
</evidence>
<feature type="compositionally biased region" description="Basic and acidic residues" evidence="1">
    <location>
        <begin position="8"/>
        <end position="30"/>
    </location>
</feature>
<feature type="compositionally biased region" description="Basic and acidic residues" evidence="1">
    <location>
        <begin position="362"/>
        <end position="371"/>
    </location>
</feature>
<feature type="domain" description="NADAR" evidence="2">
    <location>
        <begin position="150"/>
        <end position="322"/>
    </location>
</feature>
<dbReference type="InterPro" id="IPR037238">
    <property type="entry name" value="YbiA-like_sf"/>
</dbReference>
<dbReference type="CDD" id="cd15457">
    <property type="entry name" value="NADAR"/>
    <property type="match status" value="1"/>
</dbReference>
<sequence>MATPVTLKKLDEKKQAAEKRREKTQKEDHLLPLNGMGPETPYSHLLISGTQNPAPRMMDLRPLTNQFAQYRQRKEDFSADRPSGKNYTSFVSNEITHRNGNTKKQRGDGGASALEKQLSQLAIVETPAELPAFEYILKSNNLVCFHGKGHFLSTLYPVKINVDGHDYPSVEHYYQACKIFSLVGPDQAQLLRNVLDTLKVKQKAKDILRNYRVNNQKVEHWKNTTGLLVLLHGIRFKFTQNQEMRDKLLATGDALLCQAYDRDAFYAVGMTEEKLREWARENEGKILKFPSDLDEDKVKYIPLVGKGKNVLGVLCMQIRHLIKYGVGPVIDKKKTATAQVKDNNGAEDKSTISSFEEDDDDLKSSDDDFKS</sequence>
<dbReference type="InterPro" id="IPR012816">
    <property type="entry name" value="NADAR"/>
</dbReference>